<name>A0ABR7I8L0_9FIRM</name>
<evidence type="ECO:0000256" key="1">
    <source>
        <dbReference type="SAM" id="Phobius"/>
    </source>
</evidence>
<accession>A0ABR7I8L0</accession>
<dbReference type="PIRSF" id="PIRSF029895">
    <property type="entry name" value="SpoIV"/>
    <property type="match status" value="1"/>
</dbReference>
<sequence>MLLSIIKFFRGFVCVRLSGYAPERFLNLCGNRDIVIWNLERDGDDYEFYISVQAFRTLRPIAKKTRTKLVVKKRFGFPFWLHRYRRRKLFFGGILLFFLILILLSQFIWNIEINGNSYITDETVLAYLKEQDLSFGTPKKKIDAEKLEESFRMAFDDVIWTSVKISGTKMTIDLQENIKNKERERPNDGKAYDIIAEKDAVIDTVITRQGAPQITAGTQVKKGDVLILGRLEILGDGGEVTNYQYCVSDADITGVTTYPYEDSFPLAYEKKVPTGNVKKQYAISAFGYYLFIPSLSHGYEHAEKYTSEYQIHICSDFYLPFYFETNEYREYVPEDGIYKESEAKELAASHLLTYLEKLREKDVQIIQKNVMIEIDEKNCRASGNITVKEKIGTYAPTEVLAVPAPEIPADEGINTQ</sequence>
<comment type="caution">
    <text evidence="2">The sequence shown here is derived from an EMBL/GenBank/DDBJ whole genome shotgun (WGS) entry which is preliminary data.</text>
</comment>
<proteinExistence type="predicted"/>
<protein>
    <submittedName>
        <fullName evidence="2">Sporulation protein YqfD</fullName>
    </submittedName>
</protein>
<evidence type="ECO:0000313" key="2">
    <source>
        <dbReference type="EMBL" id="MBC5753257.1"/>
    </source>
</evidence>
<feature type="transmembrane region" description="Helical" evidence="1">
    <location>
        <begin position="89"/>
        <end position="109"/>
    </location>
</feature>
<keyword evidence="3" id="KW-1185">Reference proteome</keyword>
<dbReference type="RefSeq" id="WP_186981747.1">
    <property type="nucleotide sequence ID" value="NZ_JACOQH010000002.1"/>
</dbReference>
<dbReference type="Pfam" id="PF06898">
    <property type="entry name" value="YqfD"/>
    <property type="match status" value="1"/>
</dbReference>
<dbReference type="InterPro" id="IPR010690">
    <property type="entry name" value="YqfD"/>
</dbReference>
<keyword evidence="1" id="KW-0812">Transmembrane</keyword>
<reference evidence="2 3" key="1">
    <citation type="submission" date="2020-08" db="EMBL/GenBank/DDBJ databases">
        <title>Genome public.</title>
        <authorList>
            <person name="Liu C."/>
            <person name="Sun Q."/>
        </authorList>
    </citation>
    <scope>NUCLEOTIDE SEQUENCE [LARGE SCALE GENOMIC DNA]</scope>
    <source>
        <strain evidence="2 3">BX0805</strain>
    </source>
</reference>
<dbReference type="Proteomes" id="UP000621540">
    <property type="component" value="Unassembled WGS sequence"/>
</dbReference>
<keyword evidence="1" id="KW-1133">Transmembrane helix</keyword>
<dbReference type="NCBIfam" id="TIGR02876">
    <property type="entry name" value="spore_yqfD"/>
    <property type="match status" value="1"/>
</dbReference>
<dbReference type="EMBL" id="JACOQH010000002">
    <property type="protein sequence ID" value="MBC5753257.1"/>
    <property type="molecule type" value="Genomic_DNA"/>
</dbReference>
<organism evidence="2 3">
    <name type="scientific">Roseburia yibonii</name>
    <dbReference type="NCBI Taxonomy" id="2763063"/>
    <lineage>
        <taxon>Bacteria</taxon>
        <taxon>Bacillati</taxon>
        <taxon>Bacillota</taxon>
        <taxon>Clostridia</taxon>
        <taxon>Lachnospirales</taxon>
        <taxon>Lachnospiraceae</taxon>
        <taxon>Roseburia</taxon>
    </lineage>
</organism>
<gene>
    <name evidence="2" type="primary">yqfD</name>
    <name evidence="2" type="ORF">H8Z76_04290</name>
</gene>
<evidence type="ECO:0000313" key="3">
    <source>
        <dbReference type="Proteomes" id="UP000621540"/>
    </source>
</evidence>
<keyword evidence="1" id="KW-0472">Membrane</keyword>